<protein>
    <submittedName>
        <fullName evidence="3">Transcriptional activator</fullName>
    </submittedName>
</protein>
<sequence length="1012" mass="108764">MARVPFVPRQRLVQEILDARHSVLIEAGGGFGKSVLIGQVCAAAGGLEVRLPRDHPVAVDELTTAILDAAEQRTGRPRTPATGAAGRIGELLAAPAGPGLLAVDNAEALTDDAAAWLADLAQDGMPLLRILVSSRLLPAPLAAMEFRGTAERFNTQDLRLTQEEATALARIEVGDEDGERLTTILHDLSGGWVALLLVMLRRLARASDRMAAATVLLRNPGLIRQLMDHYAADLDPADRYLLSQVAAFPMVNDSLVEGLGEPGLLRRLIRAGIPFAVGADGWSRLCSEAQEVLAALDPAIAQRAAPLLVSQGAELAAASLLVDSGDPEQAATLIAELPTSRINRLDPVEFIHLMARLGPAAEAAPQVLLHLARTHRNVGQLAEEREVIGRALRVVREQNTDDDLAVEVESEWLIQRALLRDPDVLAQIERLLEGAAEGTRAQASLLEALGVALSDRPDGPSLRRAENAMRQAAITWGELGEPARVAAVQRGLATQVLSALGRTGEGAVLLRRLGAAGDTQFDRMLCLIMEARLLALSGEAERTLAILDDALRLAELLRIDWVTGHAAWTRLIVAANDHDLSGVLEHLALAEAHLGQMMMHDGGGLLFLCEAADACAVVGADAPAARLLALAREHRIEDPVTLALTEAFIDARRGEPEAAEVLQRMLEDGEIAPCLRWKAELLTGYVHLATGQTDAADQRLLTALDRAASLGHPDLLDRRERHVVGVLRSAIRLPPAVPDASADGGCFEVRVLGGFEVRQGHGVLHGNGRASQLVKHLVLAGSSIRVETVVEMLWPGEMPGVGQRRLKNVLARARATYGSLVTRRGQLLCLSSCKIDLHAFEELARAAAAAQDDERISRARVALAAFTGPLLPDDVYDERIDQRREGVRRRVLGLIDVVLTAALETGDMEEAMERLETAMELDPYDQERPLRVARALVAGRRYLEANDLAARVIAAADELGVPFAVEWDELSLSPLDGARAAQDAGRPAPRTMTRGGRHAAGGSRQAVRRSRR</sequence>
<dbReference type="EMBL" id="QTTT01000001">
    <property type="protein sequence ID" value="REE99954.1"/>
    <property type="molecule type" value="Genomic_DNA"/>
</dbReference>
<dbReference type="PANTHER" id="PTHR35807">
    <property type="entry name" value="TRANSCRIPTIONAL REGULATOR REDD-RELATED"/>
    <property type="match status" value="1"/>
</dbReference>
<organism evidence="3 4">
    <name type="scientific">Thermomonospora umbrina</name>
    <dbReference type="NCBI Taxonomy" id="111806"/>
    <lineage>
        <taxon>Bacteria</taxon>
        <taxon>Bacillati</taxon>
        <taxon>Actinomycetota</taxon>
        <taxon>Actinomycetes</taxon>
        <taxon>Streptosporangiales</taxon>
        <taxon>Thermomonosporaceae</taxon>
        <taxon>Thermomonospora</taxon>
    </lineage>
</organism>
<keyword evidence="4" id="KW-1185">Reference proteome</keyword>
<reference evidence="3 4" key="1">
    <citation type="submission" date="2018-08" db="EMBL/GenBank/DDBJ databases">
        <title>Sequencing the genomes of 1000 actinobacteria strains.</title>
        <authorList>
            <person name="Klenk H.-P."/>
        </authorList>
    </citation>
    <scope>NUCLEOTIDE SEQUENCE [LARGE SCALE GENOMIC DNA]</scope>
    <source>
        <strain evidence="3 4">DSM 43927</strain>
    </source>
</reference>
<dbReference type="InterPro" id="IPR011990">
    <property type="entry name" value="TPR-like_helical_dom_sf"/>
</dbReference>
<comment type="caution">
    <text evidence="3">The sequence shown here is derived from an EMBL/GenBank/DDBJ whole genome shotgun (WGS) entry which is preliminary data.</text>
</comment>
<feature type="domain" description="Bacterial transcriptional activator" evidence="2">
    <location>
        <begin position="835"/>
        <end position="953"/>
    </location>
</feature>
<proteinExistence type="predicted"/>
<evidence type="ECO:0000313" key="3">
    <source>
        <dbReference type="EMBL" id="REE99954.1"/>
    </source>
</evidence>
<dbReference type="AlphaFoldDB" id="A0A3D9T5H0"/>
<dbReference type="InterPro" id="IPR005158">
    <property type="entry name" value="BTAD"/>
</dbReference>
<feature type="region of interest" description="Disordered" evidence="1">
    <location>
        <begin position="978"/>
        <end position="1012"/>
    </location>
</feature>
<dbReference type="Proteomes" id="UP000256661">
    <property type="component" value="Unassembled WGS sequence"/>
</dbReference>
<dbReference type="Pfam" id="PF03704">
    <property type="entry name" value="BTAD"/>
    <property type="match status" value="1"/>
</dbReference>
<accession>A0A3D9T5H0</accession>
<dbReference type="SUPFAM" id="SSF52540">
    <property type="entry name" value="P-loop containing nucleoside triphosphate hydrolases"/>
    <property type="match status" value="1"/>
</dbReference>
<dbReference type="Gene3D" id="1.10.10.10">
    <property type="entry name" value="Winged helix-like DNA-binding domain superfamily/Winged helix DNA-binding domain"/>
    <property type="match status" value="1"/>
</dbReference>
<gene>
    <name evidence="3" type="ORF">DFJ69_5473</name>
</gene>
<evidence type="ECO:0000259" key="2">
    <source>
        <dbReference type="SMART" id="SM01043"/>
    </source>
</evidence>
<dbReference type="SUPFAM" id="SSF48452">
    <property type="entry name" value="TPR-like"/>
    <property type="match status" value="1"/>
</dbReference>
<dbReference type="InterPro" id="IPR027417">
    <property type="entry name" value="P-loop_NTPase"/>
</dbReference>
<evidence type="ECO:0000256" key="1">
    <source>
        <dbReference type="SAM" id="MobiDB-lite"/>
    </source>
</evidence>
<name>A0A3D9T5H0_9ACTN</name>
<dbReference type="SMART" id="SM01043">
    <property type="entry name" value="BTAD"/>
    <property type="match status" value="1"/>
</dbReference>
<dbReference type="Gene3D" id="1.25.40.10">
    <property type="entry name" value="Tetratricopeptide repeat domain"/>
    <property type="match status" value="1"/>
</dbReference>
<dbReference type="InterPro" id="IPR051677">
    <property type="entry name" value="AfsR-DnrI-RedD_regulator"/>
</dbReference>
<dbReference type="InterPro" id="IPR036388">
    <property type="entry name" value="WH-like_DNA-bd_sf"/>
</dbReference>
<evidence type="ECO:0000313" key="4">
    <source>
        <dbReference type="Proteomes" id="UP000256661"/>
    </source>
</evidence>